<dbReference type="AlphaFoldDB" id="A0AAV4PI54"/>
<accession>A0AAV4PI54</accession>
<name>A0AAV4PI54_9ARAC</name>
<protein>
    <submittedName>
        <fullName evidence="1">Uncharacterized protein</fullName>
    </submittedName>
</protein>
<dbReference type="EMBL" id="BPLQ01002738">
    <property type="protein sequence ID" value="GIX95426.1"/>
    <property type="molecule type" value="Genomic_DNA"/>
</dbReference>
<gene>
    <name evidence="1" type="ORF">CDAR_275031</name>
</gene>
<organism evidence="1 2">
    <name type="scientific">Caerostris darwini</name>
    <dbReference type="NCBI Taxonomy" id="1538125"/>
    <lineage>
        <taxon>Eukaryota</taxon>
        <taxon>Metazoa</taxon>
        <taxon>Ecdysozoa</taxon>
        <taxon>Arthropoda</taxon>
        <taxon>Chelicerata</taxon>
        <taxon>Arachnida</taxon>
        <taxon>Araneae</taxon>
        <taxon>Araneomorphae</taxon>
        <taxon>Entelegynae</taxon>
        <taxon>Araneoidea</taxon>
        <taxon>Araneidae</taxon>
        <taxon>Caerostris</taxon>
    </lineage>
</organism>
<evidence type="ECO:0000313" key="1">
    <source>
        <dbReference type="EMBL" id="GIX95426.1"/>
    </source>
</evidence>
<sequence>MIFPRVVASSDRGSSPPIISLEDYHVSELRFTLCMTMSLFIPPDLGDNSPMIGIGNLSPFYTTLKKSGNRLWSFSYFSRANLFVSLLHSEGNNFLSRFECAR</sequence>
<reference evidence="1 2" key="1">
    <citation type="submission" date="2021-06" db="EMBL/GenBank/DDBJ databases">
        <title>Caerostris darwini draft genome.</title>
        <authorList>
            <person name="Kono N."/>
            <person name="Arakawa K."/>
        </authorList>
    </citation>
    <scope>NUCLEOTIDE SEQUENCE [LARGE SCALE GENOMIC DNA]</scope>
</reference>
<comment type="caution">
    <text evidence="1">The sequence shown here is derived from an EMBL/GenBank/DDBJ whole genome shotgun (WGS) entry which is preliminary data.</text>
</comment>
<dbReference type="Proteomes" id="UP001054837">
    <property type="component" value="Unassembled WGS sequence"/>
</dbReference>
<proteinExistence type="predicted"/>
<keyword evidence="2" id="KW-1185">Reference proteome</keyword>
<evidence type="ECO:0000313" key="2">
    <source>
        <dbReference type="Proteomes" id="UP001054837"/>
    </source>
</evidence>